<feature type="region of interest" description="Disordered" evidence="1">
    <location>
        <begin position="669"/>
        <end position="694"/>
    </location>
</feature>
<gene>
    <name evidence="2" type="ORF">GQ43DRAFT_269085</name>
</gene>
<dbReference type="EMBL" id="ML994443">
    <property type="protein sequence ID" value="KAF2196217.1"/>
    <property type="molecule type" value="Genomic_DNA"/>
</dbReference>
<reference evidence="2" key="1">
    <citation type="journal article" date="2020" name="Stud. Mycol.">
        <title>101 Dothideomycetes genomes: a test case for predicting lifestyles and emergence of pathogens.</title>
        <authorList>
            <person name="Haridas S."/>
            <person name="Albert R."/>
            <person name="Binder M."/>
            <person name="Bloem J."/>
            <person name="Labutti K."/>
            <person name="Salamov A."/>
            <person name="Andreopoulos B."/>
            <person name="Baker S."/>
            <person name="Barry K."/>
            <person name="Bills G."/>
            <person name="Bluhm B."/>
            <person name="Cannon C."/>
            <person name="Castanera R."/>
            <person name="Culley D."/>
            <person name="Daum C."/>
            <person name="Ezra D."/>
            <person name="Gonzalez J."/>
            <person name="Henrissat B."/>
            <person name="Kuo A."/>
            <person name="Liang C."/>
            <person name="Lipzen A."/>
            <person name="Lutzoni F."/>
            <person name="Magnuson J."/>
            <person name="Mondo S."/>
            <person name="Nolan M."/>
            <person name="Ohm R."/>
            <person name="Pangilinan J."/>
            <person name="Park H.-J."/>
            <person name="Ramirez L."/>
            <person name="Alfaro M."/>
            <person name="Sun H."/>
            <person name="Tritt A."/>
            <person name="Yoshinaga Y."/>
            <person name="Zwiers L.-H."/>
            <person name="Turgeon B."/>
            <person name="Goodwin S."/>
            <person name="Spatafora J."/>
            <person name="Crous P."/>
            <person name="Grigoriev I."/>
        </authorList>
    </citation>
    <scope>NUCLEOTIDE SEQUENCE</scope>
    <source>
        <strain evidence="2">ATCC 74209</strain>
    </source>
</reference>
<evidence type="ECO:0000313" key="2">
    <source>
        <dbReference type="EMBL" id="KAF2196217.1"/>
    </source>
</evidence>
<evidence type="ECO:0008006" key="4">
    <source>
        <dbReference type="Google" id="ProtNLM"/>
    </source>
</evidence>
<proteinExistence type="predicted"/>
<dbReference type="SUPFAM" id="SSF48452">
    <property type="entry name" value="TPR-like"/>
    <property type="match status" value="1"/>
</dbReference>
<dbReference type="InterPro" id="IPR011990">
    <property type="entry name" value="TPR-like_helical_dom_sf"/>
</dbReference>
<sequence length="694" mass="80514">MAAASNPAALGSLFSEKVNRAVELKKKRNFDEAIVLFTELLSARESVAGERDVNALILRDHIGSCLVGAAQYSAAEDYQRETLRRWKRVPSVEGKKKTAHASHELAKTLLKRSDENGDRDGVARMESVQLLKVKLNYLTRGTRERDEGSILNVLDHLAFVLSDLGRFEEAEKVDRDALKSALKIHSGDPEHEQIMDFRLRIADDLAGCGKATEAKVMYEEVLKLLTRRTTETRRSLSAKKLQEYITWCSDGILSMKSAIESAQEEARKRKTEEAKRQAEETKRQAEETKRQAEEAKRQAEENKRRAEEETKRREQEEAEKREEEAEARRKARALKRAEAQKKVEAKRREEEAQKIAEDEKRAEAQRLALEAAQKEAEAREREEARKKKEAKRLADAIVKAEAAKRAEVQKKEEARRIRYRRRRAQKRWQKAIKKVKLILRVIAALKSYRAQGKWRKAFLKVRVTLKVSAVVKAYRVQIRWQRCFVKIKPVIKLASALRSRRAHRKWSQAFTKITLCLKVVAALKALRARRRWHRALRKVSLVLCVAAKAKSIRIRKRWHQAMECALLTVKVISFTVRLRVCARWKKTLAIAMTQAKVTVMVRRLRVRGRWIRATEKVIVRNRLLDRLRSWHSEVVSTRRQRRDDSAIRIPGSWIGAEYGEENRDLIDRQEESELDTDYEEGMQASLYDAQEAER</sequence>
<protein>
    <recommendedName>
        <fullName evidence="4">Tetratricopeptide repeat protein</fullName>
    </recommendedName>
</protein>
<organism evidence="2 3">
    <name type="scientific">Delitschia confertaspora ATCC 74209</name>
    <dbReference type="NCBI Taxonomy" id="1513339"/>
    <lineage>
        <taxon>Eukaryota</taxon>
        <taxon>Fungi</taxon>
        <taxon>Dikarya</taxon>
        <taxon>Ascomycota</taxon>
        <taxon>Pezizomycotina</taxon>
        <taxon>Dothideomycetes</taxon>
        <taxon>Pleosporomycetidae</taxon>
        <taxon>Pleosporales</taxon>
        <taxon>Delitschiaceae</taxon>
        <taxon>Delitschia</taxon>
    </lineage>
</organism>
<evidence type="ECO:0000256" key="1">
    <source>
        <dbReference type="SAM" id="MobiDB-lite"/>
    </source>
</evidence>
<feature type="region of interest" description="Disordered" evidence="1">
    <location>
        <begin position="264"/>
        <end position="325"/>
    </location>
</feature>
<accession>A0A9P4JB19</accession>
<dbReference type="Gene3D" id="1.25.40.10">
    <property type="entry name" value="Tetratricopeptide repeat domain"/>
    <property type="match status" value="1"/>
</dbReference>
<dbReference type="Proteomes" id="UP000799536">
    <property type="component" value="Unassembled WGS sequence"/>
</dbReference>
<comment type="caution">
    <text evidence="2">The sequence shown here is derived from an EMBL/GenBank/DDBJ whole genome shotgun (WGS) entry which is preliminary data.</text>
</comment>
<dbReference type="AlphaFoldDB" id="A0A9P4JB19"/>
<name>A0A9P4JB19_9PLEO</name>
<evidence type="ECO:0000313" key="3">
    <source>
        <dbReference type="Proteomes" id="UP000799536"/>
    </source>
</evidence>
<keyword evidence="3" id="KW-1185">Reference proteome</keyword>